<dbReference type="InterPro" id="IPR009057">
    <property type="entry name" value="Homeodomain-like_sf"/>
</dbReference>
<evidence type="ECO:0000256" key="10">
    <source>
        <dbReference type="ARBA" id="ARBA00023015"/>
    </source>
</evidence>
<dbReference type="InterPro" id="IPR017884">
    <property type="entry name" value="SANT_dom"/>
</dbReference>
<dbReference type="Pfam" id="PF00249">
    <property type="entry name" value="Myb_DNA-binding"/>
    <property type="match status" value="1"/>
</dbReference>
<keyword evidence="2" id="KW-0217">Developmental protein</keyword>
<dbReference type="PANTHER" id="PTHR16089:SF23">
    <property type="entry name" value="ZINC FINGER PROTEIN 541"/>
    <property type="match status" value="1"/>
</dbReference>
<dbReference type="GO" id="GO:0045893">
    <property type="term" value="P:positive regulation of DNA-templated transcription"/>
    <property type="evidence" value="ECO:0007669"/>
    <property type="project" value="Ensembl"/>
</dbReference>
<evidence type="ECO:0000256" key="13">
    <source>
        <dbReference type="ARBA" id="ARBA00023242"/>
    </source>
</evidence>
<sequence>MEHYHLSDENSLPSELHLPEFPDSQGLNCSDTLNHDLCPDTRDMIYTGLRSLDMDPSLSTTDLSNDTLEDNLDTLSLYSVKDCDSVKLLDECDSDSQTGLRELVLPVPAVPKEADHGGRSNSGSTRKGKHQHSSPQASFLDCSLCGKVFTSASSLSKHYLTHSQERKHICKICSKAFKRQDHLSGHMLTHQKTKPFMCVEQGCNKSYCDHRSLRRHYEMQHGLCVVKDEEACEGLLPSHDSHVHTGAGSVRTVERLSVHSDSKSPNNSVLPNRDLLRCIVTSMVNQKLQSTPASSSGQSEVDTKGSLQFCSSTSVQVPNIPFSTTARIEATGEDVPKECYPCQNSAVSSSVYSQINPGNLPVIIPSGNATDLTDKSLLSESQVPLESTAVEYWSNSPCFPLFRGQKISTNSHPSSSNIQWVRNVPICTKRKGNDVYVAHKPSVTAQDNSEGLGRSTYFFDSFAQTCEPPDTLPFTSPLLKTQGDVSGEAKLSNLEKTFRPAKRQEYDFDSYQRLNRGELSVSDAQKQSDTGPIFKKFFMKSQETSVNQEQMKVQQRVFQMLTKSQHILSHSQLMAPLQLAIPETAAKPLQNVSHQQQQHVDLVSPVQESTEPEESPLCAKRTVTQRQKNVSSSSEKRGQQTAATLQRFQPRSEPCVPDAISFAKQTQPLKGGLGFKDISSVSQLQPAACENALGNHTYGKSSQLVSKKREKTKGWSKETGGKLHSGSGRPRRKEKLKFDLPCTASPSQVAMASFSLPSTSADQVAGARPKLTIFNRIQGGNIYSLANAVREDNLSAGCNKTRDGPADGNEHGIGFVCKNCSQLFYTERCLNSHVCFQSEQWQSPQLKKEEKVVGSGSWICVLSLLICPHLCSLPLSSEGQDEEDRQASVPQKKRKRRTRPKSLFIPPPPPLCGEMQPGMGGCYQSNLRSPVYLVDHLLQGFFQQHSPYTPPPMLSPIREGSGLYFNTLYSSAIHSSLLFCYFRHINVGSRFQAEIPSLQDRSSLESNEHAASLVWKPWGDIATNQETAMPGGGTNLELALHCLHDTQGNILEALEMLLLRDPKKPPSHPLADYHYSGSDVWTPVEKQLFKKAFCLHKKDFYLIQKKIQTKNVFQCVEYYYIWKKIIKFDCSRSQVVEKRVKREQDEVEMTEEKTAYSPKKRYNHLPKQDTKIKSKNYKKVAQNPNNPASSRKEVPGQPGNTESQATFPCRECERVFDKIKSRNAHMKRHRLQEQMEPLIKIKWPIKHIKKEPPKEETSSAGDDLQG</sequence>
<dbReference type="PROSITE" id="PS51293">
    <property type="entry name" value="SANT"/>
    <property type="match status" value="1"/>
</dbReference>
<evidence type="ECO:0000256" key="4">
    <source>
        <dbReference type="ARBA" id="ARBA00022723"/>
    </source>
</evidence>
<evidence type="ECO:0000256" key="3">
    <source>
        <dbReference type="ARBA" id="ARBA00022491"/>
    </source>
</evidence>
<dbReference type="PROSITE" id="PS50157">
    <property type="entry name" value="ZINC_FINGER_C2H2_2"/>
    <property type="match status" value="3"/>
</dbReference>
<reference evidence="21" key="1">
    <citation type="submission" date="2025-08" db="UniProtKB">
        <authorList>
            <consortium name="Ensembl"/>
        </authorList>
    </citation>
    <scope>IDENTIFICATION</scope>
</reference>
<keyword evidence="3" id="KW-0678">Repressor</keyword>
<keyword evidence="8" id="KW-0862">Zinc</keyword>
<evidence type="ECO:0000256" key="1">
    <source>
        <dbReference type="ARBA" id="ARBA00004123"/>
    </source>
</evidence>
<dbReference type="SUPFAM" id="SSF46689">
    <property type="entry name" value="Homeodomain-like"/>
    <property type="match status" value="1"/>
</dbReference>
<feature type="region of interest" description="Disordered" evidence="17">
    <location>
        <begin position="103"/>
        <end position="136"/>
    </location>
</feature>
<feature type="compositionally biased region" description="Basic residues" evidence="17">
    <location>
        <begin position="891"/>
        <end position="900"/>
    </location>
</feature>
<evidence type="ECO:0000256" key="12">
    <source>
        <dbReference type="ARBA" id="ARBA00023163"/>
    </source>
</evidence>
<dbReference type="GO" id="GO:0005667">
    <property type="term" value="C:transcription regulator complex"/>
    <property type="evidence" value="ECO:0007669"/>
    <property type="project" value="TreeGrafter"/>
</dbReference>
<dbReference type="InterPro" id="IPR036236">
    <property type="entry name" value="Znf_C2H2_sf"/>
</dbReference>
<keyword evidence="7" id="KW-0221">Differentiation</keyword>
<feature type="region of interest" description="Disordered" evidence="17">
    <location>
        <begin position="700"/>
        <end position="734"/>
    </location>
</feature>
<evidence type="ECO:0000256" key="9">
    <source>
        <dbReference type="ARBA" id="ARBA00022871"/>
    </source>
</evidence>
<feature type="compositionally biased region" description="Basic and acidic residues" evidence="17">
    <location>
        <begin position="712"/>
        <end position="721"/>
    </location>
</feature>
<keyword evidence="11" id="KW-0010">Activator</keyword>
<protein>
    <recommendedName>
        <fullName evidence="15">Zinc finger protein 541</fullName>
    </recommendedName>
</protein>
<dbReference type="GO" id="GO:0003714">
    <property type="term" value="F:transcription corepressor activity"/>
    <property type="evidence" value="ECO:0007669"/>
    <property type="project" value="TreeGrafter"/>
</dbReference>
<keyword evidence="14" id="KW-0469">Meiosis</keyword>
<dbReference type="Pfam" id="PF01448">
    <property type="entry name" value="ELM2"/>
    <property type="match status" value="1"/>
</dbReference>
<evidence type="ECO:0000256" key="11">
    <source>
        <dbReference type="ARBA" id="ARBA00023159"/>
    </source>
</evidence>
<dbReference type="SMART" id="SM00355">
    <property type="entry name" value="ZnF_C2H2"/>
    <property type="match status" value="4"/>
</dbReference>
<name>A0A8D0GBB3_SPHPU</name>
<keyword evidence="10" id="KW-0805">Transcription regulation</keyword>
<feature type="domain" description="ELM2" evidence="19">
    <location>
        <begin position="983"/>
        <end position="1061"/>
    </location>
</feature>
<feature type="compositionally biased region" description="Polar residues" evidence="17">
    <location>
        <begin position="622"/>
        <end position="649"/>
    </location>
</feature>
<evidence type="ECO:0000313" key="21">
    <source>
        <dbReference type="Ensembl" id="ENSSPUP00000005614.1"/>
    </source>
</evidence>
<dbReference type="GO" id="GO:0007283">
    <property type="term" value="P:spermatogenesis"/>
    <property type="evidence" value="ECO:0007669"/>
    <property type="project" value="UniProtKB-KW"/>
</dbReference>
<dbReference type="Proteomes" id="UP000694392">
    <property type="component" value="Unplaced"/>
</dbReference>
<evidence type="ECO:0000256" key="7">
    <source>
        <dbReference type="ARBA" id="ARBA00022782"/>
    </source>
</evidence>
<dbReference type="PROSITE" id="PS00028">
    <property type="entry name" value="ZINC_FINGER_C2H2_1"/>
    <property type="match status" value="4"/>
</dbReference>
<feature type="region of interest" description="Disordered" evidence="17">
    <location>
        <begin position="1244"/>
        <end position="1266"/>
    </location>
</feature>
<feature type="domain" description="C2H2-type" evidence="18">
    <location>
        <begin position="140"/>
        <end position="167"/>
    </location>
</feature>
<evidence type="ECO:0000256" key="15">
    <source>
        <dbReference type="ARBA" id="ARBA00068624"/>
    </source>
</evidence>
<feature type="domain" description="SANT" evidence="20">
    <location>
        <begin position="1076"/>
        <end position="1127"/>
    </location>
</feature>
<evidence type="ECO:0000256" key="16">
    <source>
        <dbReference type="PROSITE-ProRule" id="PRU00042"/>
    </source>
</evidence>
<feature type="domain" description="C2H2-type" evidence="18">
    <location>
        <begin position="1207"/>
        <end position="1234"/>
    </location>
</feature>
<gene>
    <name evidence="21" type="primary">ZNF541</name>
</gene>
<dbReference type="GO" id="GO:0007140">
    <property type="term" value="P:male meiotic nuclear division"/>
    <property type="evidence" value="ECO:0007669"/>
    <property type="project" value="Ensembl"/>
</dbReference>
<evidence type="ECO:0000313" key="22">
    <source>
        <dbReference type="Proteomes" id="UP000694392"/>
    </source>
</evidence>
<dbReference type="InterPro" id="IPR013087">
    <property type="entry name" value="Znf_C2H2_type"/>
</dbReference>
<dbReference type="SUPFAM" id="SSF57667">
    <property type="entry name" value="beta-beta-alpha zinc fingers"/>
    <property type="match status" value="2"/>
</dbReference>
<feature type="domain" description="C2H2-type" evidence="18">
    <location>
        <begin position="168"/>
        <end position="195"/>
    </location>
</feature>
<dbReference type="FunFam" id="1.10.10.60:FF:000251">
    <property type="entry name" value="Zinc finger protein 541"/>
    <property type="match status" value="1"/>
</dbReference>
<dbReference type="Pfam" id="PF13912">
    <property type="entry name" value="zf-C2H2_6"/>
    <property type="match status" value="2"/>
</dbReference>
<feature type="region of interest" description="Disordered" evidence="17">
    <location>
        <begin position="1164"/>
        <end position="1206"/>
    </location>
</feature>
<dbReference type="Gene3D" id="1.10.10.60">
    <property type="entry name" value="Homeodomain-like"/>
    <property type="match status" value="1"/>
</dbReference>
<dbReference type="InterPro" id="IPR001005">
    <property type="entry name" value="SANT/Myb"/>
</dbReference>
<evidence type="ECO:0000259" key="18">
    <source>
        <dbReference type="PROSITE" id="PS50157"/>
    </source>
</evidence>
<dbReference type="FunFam" id="3.30.160.60:FF:003521">
    <property type="entry name" value="Zinc finger protein 541"/>
    <property type="match status" value="1"/>
</dbReference>
<keyword evidence="6 16" id="KW-0863">Zinc-finger</keyword>
<comment type="subcellular location">
    <subcellularLocation>
        <location evidence="1">Nucleus</location>
    </subcellularLocation>
</comment>
<evidence type="ECO:0000256" key="2">
    <source>
        <dbReference type="ARBA" id="ARBA00022473"/>
    </source>
</evidence>
<evidence type="ECO:0000256" key="8">
    <source>
        <dbReference type="ARBA" id="ARBA00022833"/>
    </source>
</evidence>
<dbReference type="InterPro" id="IPR000949">
    <property type="entry name" value="ELM2_dom"/>
</dbReference>
<accession>A0A8D0GBB3</accession>
<dbReference type="SMART" id="SM01189">
    <property type="entry name" value="ELM2"/>
    <property type="match status" value="1"/>
</dbReference>
<keyword evidence="13" id="KW-0539">Nucleus</keyword>
<dbReference type="GO" id="GO:0008270">
    <property type="term" value="F:zinc ion binding"/>
    <property type="evidence" value="ECO:0007669"/>
    <property type="project" value="UniProtKB-KW"/>
</dbReference>
<feature type="region of interest" description="Disordered" evidence="17">
    <location>
        <begin position="881"/>
        <end position="903"/>
    </location>
</feature>
<keyword evidence="22" id="KW-1185">Reference proteome</keyword>
<dbReference type="GO" id="GO:0006357">
    <property type="term" value="P:regulation of transcription by RNA polymerase II"/>
    <property type="evidence" value="ECO:0007669"/>
    <property type="project" value="TreeGrafter"/>
</dbReference>
<dbReference type="Gene3D" id="3.30.160.60">
    <property type="entry name" value="Classic Zinc Finger"/>
    <property type="match status" value="3"/>
</dbReference>
<organism evidence="21 22">
    <name type="scientific">Sphenodon punctatus</name>
    <name type="common">Tuatara</name>
    <name type="synonym">Hatteria punctata</name>
    <dbReference type="NCBI Taxonomy" id="8508"/>
    <lineage>
        <taxon>Eukaryota</taxon>
        <taxon>Metazoa</taxon>
        <taxon>Chordata</taxon>
        <taxon>Craniata</taxon>
        <taxon>Vertebrata</taxon>
        <taxon>Euteleostomi</taxon>
        <taxon>Lepidosauria</taxon>
        <taxon>Sphenodontia</taxon>
        <taxon>Sphenodontidae</taxon>
        <taxon>Sphenodon</taxon>
    </lineage>
</organism>
<evidence type="ECO:0000256" key="5">
    <source>
        <dbReference type="ARBA" id="ARBA00022737"/>
    </source>
</evidence>
<dbReference type="Pfam" id="PF00096">
    <property type="entry name" value="zf-C2H2"/>
    <property type="match status" value="1"/>
</dbReference>
<dbReference type="GeneTree" id="ENSGT00940000160330"/>
<evidence type="ECO:0000256" key="14">
    <source>
        <dbReference type="ARBA" id="ARBA00023254"/>
    </source>
</evidence>
<keyword evidence="9" id="KW-0744">Spermatogenesis</keyword>
<keyword evidence="12" id="KW-0804">Transcription</keyword>
<dbReference type="PANTHER" id="PTHR16089">
    <property type="entry name" value="REST COREPRESSOR COREST PROTEIN-RELATED"/>
    <property type="match status" value="1"/>
</dbReference>
<dbReference type="PROSITE" id="PS51156">
    <property type="entry name" value="ELM2"/>
    <property type="match status" value="1"/>
</dbReference>
<dbReference type="GO" id="GO:0030154">
    <property type="term" value="P:cell differentiation"/>
    <property type="evidence" value="ECO:0007669"/>
    <property type="project" value="UniProtKB-KW"/>
</dbReference>
<proteinExistence type="predicted"/>
<reference evidence="21" key="2">
    <citation type="submission" date="2025-09" db="UniProtKB">
        <authorList>
            <consortium name="Ensembl"/>
        </authorList>
    </citation>
    <scope>IDENTIFICATION</scope>
</reference>
<dbReference type="OMA" id="FAYDCPD"/>
<keyword evidence="5" id="KW-0677">Repeat</keyword>
<evidence type="ECO:0000259" key="19">
    <source>
        <dbReference type="PROSITE" id="PS51156"/>
    </source>
</evidence>
<feature type="region of interest" description="Disordered" evidence="17">
    <location>
        <begin position="590"/>
        <end position="652"/>
    </location>
</feature>
<keyword evidence="4" id="KW-0479">Metal-binding</keyword>
<dbReference type="AlphaFoldDB" id="A0A8D0GBB3"/>
<feature type="compositionally biased region" description="Polar residues" evidence="17">
    <location>
        <begin position="590"/>
        <end position="599"/>
    </location>
</feature>
<dbReference type="InterPro" id="IPR051066">
    <property type="entry name" value="Trans_reg/Corepressor"/>
</dbReference>
<evidence type="ECO:0000259" key="20">
    <source>
        <dbReference type="PROSITE" id="PS51293"/>
    </source>
</evidence>
<dbReference type="SMART" id="SM00717">
    <property type="entry name" value="SANT"/>
    <property type="match status" value="1"/>
</dbReference>
<dbReference type="Ensembl" id="ENSSPUT00000005969.1">
    <property type="protein sequence ID" value="ENSSPUP00000005614.1"/>
    <property type="gene ID" value="ENSSPUG00000004315.1"/>
</dbReference>
<dbReference type="GO" id="GO:0000118">
    <property type="term" value="C:histone deacetylase complex"/>
    <property type="evidence" value="ECO:0007669"/>
    <property type="project" value="Ensembl"/>
</dbReference>
<evidence type="ECO:0000256" key="6">
    <source>
        <dbReference type="ARBA" id="ARBA00022771"/>
    </source>
</evidence>
<dbReference type="FunFam" id="3.30.160.60:FF:000656">
    <property type="entry name" value="Zinc finger protein 541"/>
    <property type="match status" value="1"/>
</dbReference>
<evidence type="ECO:0000256" key="17">
    <source>
        <dbReference type="SAM" id="MobiDB-lite"/>
    </source>
</evidence>
<feature type="region of interest" description="Disordered" evidence="17">
    <location>
        <begin position="1"/>
        <end position="25"/>
    </location>
</feature>